<sequence>MGIINGLTYAPALVSCFGLSGFFMWRLVRRFKSACIKPVTKNVSPSENDDELKVTHYQERVKHLLIPADTWKRNTEPTGKFKKLLRHIYPAFPGFRYSTRIICTVGLSLIVLYQTSIVYIANILTFVQQLVGGFIDPESSLLLDIIELSFNLSSYPAMCISFFNCLLFLRNYRENTRDLWKGDRISHKPIQPHSIVISCLSFSSLSVAYTFWGFLVLQIILWIIMSGIVVIIRFNLLLALLQSYWTYLFGIVLFVVMQQILARFVLLQRNTNGALVINNRHLFHIIVHFFFFLNIIVGLVGSLLRIIKVAVVGILLIGRVDLCLAPRGFEWADKLKSFGAYRSFLELEVSLTHPVVVTFCNLLNQSRMKSVGGGDDDVEMQNREGPVDGDIAIKDVAASWGTKDKTSKSRRVRNRWFKALTMIRNKRLVYERLHKLEEIRDETWNMDPTKPQQI</sequence>
<organism evidence="9 10">
    <name type="scientific">Strongylocentrotus purpuratus</name>
    <name type="common">Purple sea urchin</name>
    <dbReference type="NCBI Taxonomy" id="7668"/>
    <lineage>
        <taxon>Eukaryota</taxon>
        <taxon>Metazoa</taxon>
        <taxon>Echinodermata</taxon>
        <taxon>Eleutherozoa</taxon>
        <taxon>Echinozoa</taxon>
        <taxon>Echinoidea</taxon>
        <taxon>Euechinoidea</taxon>
        <taxon>Echinacea</taxon>
        <taxon>Camarodonta</taxon>
        <taxon>Echinidea</taxon>
        <taxon>Strongylocentrotidae</taxon>
        <taxon>Strongylocentrotus</taxon>
    </lineage>
</organism>
<feature type="transmembrane region" description="Helical" evidence="8">
    <location>
        <begin position="244"/>
        <end position="262"/>
    </location>
</feature>
<proteinExistence type="predicted"/>
<keyword evidence="10" id="KW-1185">Reference proteome</keyword>
<dbReference type="PANTHER" id="PTHR21444:SF15">
    <property type="entry name" value="RECEPTOR FOR RETINOL UPTAKE STRA6"/>
    <property type="match status" value="1"/>
</dbReference>
<dbReference type="KEGG" id="spu:100893696"/>
<evidence type="ECO:0000256" key="1">
    <source>
        <dbReference type="ARBA" id="ARBA00004651"/>
    </source>
</evidence>
<reference evidence="10" key="1">
    <citation type="submission" date="2015-02" db="EMBL/GenBank/DDBJ databases">
        <title>Genome sequencing for Strongylocentrotus purpuratus.</title>
        <authorList>
            <person name="Murali S."/>
            <person name="Liu Y."/>
            <person name="Vee V."/>
            <person name="English A."/>
            <person name="Wang M."/>
            <person name="Skinner E."/>
            <person name="Han Y."/>
            <person name="Muzny D.M."/>
            <person name="Worley K.C."/>
            <person name="Gibbs R.A."/>
        </authorList>
    </citation>
    <scope>NUCLEOTIDE SEQUENCE</scope>
</reference>
<evidence type="ECO:0000256" key="7">
    <source>
        <dbReference type="ARBA" id="ARBA00023170"/>
    </source>
</evidence>
<evidence type="ECO:0000256" key="4">
    <source>
        <dbReference type="ARBA" id="ARBA00022692"/>
    </source>
</evidence>
<reference evidence="9" key="2">
    <citation type="submission" date="2021-01" db="UniProtKB">
        <authorList>
            <consortium name="EnsemblMetazoa"/>
        </authorList>
    </citation>
    <scope>IDENTIFICATION</scope>
</reference>
<evidence type="ECO:0000313" key="10">
    <source>
        <dbReference type="Proteomes" id="UP000007110"/>
    </source>
</evidence>
<feature type="transmembrane region" description="Helical" evidence="8">
    <location>
        <begin position="101"/>
        <end position="128"/>
    </location>
</feature>
<evidence type="ECO:0008006" key="11">
    <source>
        <dbReference type="Google" id="ProtNLM"/>
    </source>
</evidence>
<evidence type="ECO:0000256" key="2">
    <source>
        <dbReference type="ARBA" id="ARBA00022448"/>
    </source>
</evidence>
<keyword evidence="2" id="KW-0813">Transport</keyword>
<dbReference type="OrthoDB" id="2376984at2759"/>
<name>A0A7M7NC17_STRPU</name>
<dbReference type="GO" id="GO:0071939">
    <property type="term" value="P:vitamin A import into cell"/>
    <property type="evidence" value="ECO:0000318"/>
    <property type="project" value="GO_Central"/>
</dbReference>
<dbReference type="RefSeq" id="XP_030832928.1">
    <property type="nucleotide sequence ID" value="XM_030977068.1"/>
</dbReference>
<dbReference type="InterPro" id="IPR026612">
    <property type="entry name" value="STRA6-like"/>
</dbReference>
<dbReference type="OMA" id="YSTRIIC"/>
<keyword evidence="6 8" id="KW-0472">Membrane</keyword>
<evidence type="ECO:0000256" key="8">
    <source>
        <dbReference type="SAM" id="Phobius"/>
    </source>
</evidence>
<dbReference type="PANTHER" id="PTHR21444">
    <property type="entry name" value="COILED-COIL DOMAIN-CONTAINING PROTEIN 180"/>
    <property type="match status" value="1"/>
</dbReference>
<keyword evidence="3" id="KW-1003">Cell membrane</keyword>
<evidence type="ECO:0000256" key="6">
    <source>
        <dbReference type="ARBA" id="ARBA00023136"/>
    </source>
</evidence>
<feature type="transmembrane region" description="Helical" evidence="8">
    <location>
        <begin position="190"/>
        <end position="209"/>
    </location>
</feature>
<evidence type="ECO:0000256" key="5">
    <source>
        <dbReference type="ARBA" id="ARBA00022989"/>
    </source>
</evidence>
<comment type="subcellular location">
    <subcellularLocation>
        <location evidence="1">Cell membrane</location>
        <topology evidence="1">Multi-pass membrane protein</topology>
    </subcellularLocation>
</comment>
<dbReference type="Proteomes" id="UP000007110">
    <property type="component" value="Unassembled WGS sequence"/>
</dbReference>
<keyword evidence="5 8" id="KW-1133">Transmembrane helix</keyword>
<dbReference type="GO" id="GO:0034632">
    <property type="term" value="F:retinol transmembrane transporter activity"/>
    <property type="evidence" value="ECO:0007669"/>
    <property type="project" value="InterPro"/>
</dbReference>
<dbReference type="GO" id="GO:0005886">
    <property type="term" value="C:plasma membrane"/>
    <property type="evidence" value="ECO:0000318"/>
    <property type="project" value="GO_Central"/>
</dbReference>
<feature type="transmembrane region" description="Helical" evidence="8">
    <location>
        <begin position="282"/>
        <end position="304"/>
    </location>
</feature>
<evidence type="ECO:0000313" key="9">
    <source>
        <dbReference type="EnsemblMetazoa" id="XP_030832928"/>
    </source>
</evidence>
<feature type="transmembrane region" description="Helical" evidence="8">
    <location>
        <begin position="215"/>
        <end position="232"/>
    </location>
</feature>
<dbReference type="Pfam" id="PF14752">
    <property type="entry name" value="RBP_receptor"/>
    <property type="match status" value="2"/>
</dbReference>
<keyword evidence="7" id="KW-0675">Receptor</keyword>
<feature type="transmembrane region" description="Helical" evidence="8">
    <location>
        <begin position="6"/>
        <end position="28"/>
    </location>
</feature>
<protein>
    <recommendedName>
        <fullName evidence="11">Receptor for retinol uptake STRA6</fullName>
    </recommendedName>
</protein>
<accession>A0A7M7NC17</accession>
<dbReference type="AlphaFoldDB" id="A0A7M7NC17"/>
<keyword evidence="4 8" id="KW-0812">Transmembrane</keyword>
<evidence type="ECO:0000256" key="3">
    <source>
        <dbReference type="ARBA" id="ARBA00022475"/>
    </source>
</evidence>
<feature type="transmembrane region" description="Helical" evidence="8">
    <location>
        <begin position="148"/>
        <end position="169"/>
    </location>
</feature>
<dbReference type="GO" id="GO:0038023">
    <property type="term" value="F:signaling receptor activity"/>
    <property type="evidence" value="ECO:0007669"/>
    <property type="project" value="InterPro"/>
</dbReference>
<dbReference type="EnsemblMetazoa" id="XM_030977068">
    <property type="protein sequence ID" value="XP_030832928"/>
    <property type="gene ID" value="LOC100893696"/>
</dbReference>
<dbReference type="GeneID" id="100893696"/>
<dbReference type="InParanoid" id="A0A7M7NC17"/>